<protein>
    <submittedName>
        <fullName evidence="2">Uncharacterized protein</fullName>
    </submittedName>
</protein>
<evidence type="ECO:0000256" key="1">
    <source>
        <dbReference type="SAM" id="MobiDB-lite"/>
    </source>
</evidence>
<dbReference type="GeneID" id="28816928"/>
<feature type="region of interest" description="Disordered" evidence="1">
    <location>
        <begin position="45"/>
        <end position="111"/>
    </location>
</feature>
<dbReference type="Proteomes" id="UP000070700">
    <property type="component" value="Unassembled WGS sequence"/>
</dbReference>
<name>A0A194XP86_MOLSC</name>
<gene>
    <name evidence="2" type="ORF">LY89DRAFT_392848</name>
</gene>
<accession>A0A194XP86</accession>
<feature type="compositionally biased region" description="Polar residues" evidence="1">
    <location>
        <begin position="62"/>
        <end position="83"/>
    </location>
</feature>
<dbReference type="EMBL" id="KQ947407">
    <property type="protein sequence ID" value="KUJ22060.1"/>
    <property type="molecule type" value="Genomic_DNA"/>
</dbReference>
<proteinExistence type="predicted"/>
<reference evidence="2 3" key="1">
    <citation type="submission" date="2015-10" db="EMBL/GenBank/DDBJ databases">
        <title>Full genome of DAOMC 229536 Phialocephala scopiformis, a fungal endophyte of spruce producing the potent anti-insectan compound rugulosin.</title>
        <authorList>
            <consortium name="DOE Joint Genome Institute"/>
            <person name="Walker A.K."/>
            <person name="Frasz S.L."/>
            <person name="Seifert K.A."/>
            <person name="Miller J.D."/>
            <person name="Mondo S.J."/>
            <person name="Labutti K."/>
            <person name="Lipzen A."/>
            <person name="Dockter R."/>
            <person name="Kennedy M."/>
            <person name="Grigoriev I.V."/>
            <person name="Spatafora J.W."/>
        </authorList>
    </citation>
    <scope>NUCLEOTIDE SEQUENCE [LARGE SCALE GENOMIC DNA]</scope>
    <source>
        <strain evidence="2 3">CBS 120377</strain>
    </source>
</reference>
<dbReference type="RefSeq" id="XP_018076415.1">
    <property type="nucleotide sequence ID" value="XM_018207202.1"/>
</dbReference>
<dbReference type="KEGG" id="psco:LY89DRAFT_392848"/>
<dbReference type="AlphaFoldDB" id="A0A194XP86"/>
<dbReference type="InParanoid" id="A0A194XP86"/>
<keyword evidence="3" id="KW-1185">Reference proteome</keyword>
<evidence type="ECO:0000313" key="3">
    <source>
        <dbReference type="Proteomes" id="UP000070700"/>
    </source>
</evidence>
<organism evidence="2 3">
    <name type="scientific">Mollisia scopiformis</name>
    <name type="common">Conifer needle endophyte fungus</name>
    <name type="synonym">Phialocephala scopiformis</name>
    <dbReference type="NCBI Taxonomy" id="149040"/>
    <lineage>
        <taxon>Eukaryota</taxon>
        <taxon>Fungi</taxon>
        <taxon>Dikarya</taxon>
        <taxon>Ascomycota</taxon>
        <taxon>Pezizomycotina</taxon>
        <taxon>Leotiomycetes</taxon>
        <taxon>Helotiales</taxon>
        <taxon>Mollisiaceae</taxon>
        <taxon>Mollisia</taxon>
    </lineage>
</organism>
<evidence type="ECO:0000313" key="2">
    <source>
        <dbReference type="EMBL" id="KUJ22060.1"/>
    </source>
</evidence>
<sequence length="129" mass="13966">MNVLEAQVDSSLTCVLTKSRTTALPKHKTALENVTSLHLSMPLNLKSSHTPHVRTLPGTIIPSHSSPKQQQKYKVQEMTSTQWLPAPRSPPRDPEALVNAPLRKPASVRADPSPLGLLIGTATGLEILP</sequence>